<dbReference type="GO" id="GO:0005829">
    <property type="term" value="C:cytosol"/>
    <property type="evidence" value="ECO:0007669"/>
    <property type="project" value="TreeGrafter"/>
</dbReference>
<dbReference type="Gene3D" id="3.50.50.60">
    <property type="entry name" value="FAD/NAD(P)-binding domain"/>
    <property type="match status" value="1"/>
</dbReference>
<dbReference type="Gene3D" id="3.30.519.10">
    <property type="entry name" value="Guanine Nucleotide Dissociation Inhibitor, domain 2"/>
    <property type="match status" value="1"/>
</dbReference>
<dbReference type="SUPFAM" id="SSF51905">
    <property type="entry name" value="FAD/NAD(P)-binding domain"/>
    <property type="match status" value="1"/>
</dbReference>
<protein>
    <recommendedName>
        <fullName evidence="4">Rab proteins geranylgeranyltransferase component</fullName>
    </recommendedName>
</protein>
<dbReference type="InterPro" id="IPR018203">
    <property type="entry name" value="GDP_dissociation_inhibitor"/>
</dbReference>
<sequence length="305" mass="34112">GKKVLNVDPNDYYGDDHATLPWAQAVEALRHYEHFSVLGGDQLSSRFLIDLQPGLLYARSDLVEDMIRSGTHNYLTFRAINSYLIVINDQIAQVPISKPAIFQCPYLTRPDKRRLMKLMHLVLSDDRLNDAPSNALDVKQLELYEHRPFIEYLDELQLSPIAKDIIIYSLCLSDSPDISTSSGMQALKKFVNSLGRFDIGALLYPVYGTGDFPQAFARFAAVFGTTYLLRTSASLEPDDSILLSTSQRITCDVFVRNGEPSDDDAHNDGKNKLSRCVCVCSKPIECSDPLSFLVIPPGVFKNAIK</sequence>
<evidence type="ECO:0000256" key="1">
    <source>
        <dbReference type="ARBA" id="ARBA00005593"/>
    </source>
</evidence>
<dbReference type="InterPro" id="IPR036188">
    <property type="entry name" value="FAD/NAD-bd_sf"/>
</dbReference>
<comment type="similarity">
    <text evidence="1">Belongs to the Rab GDI family.</text>
</comment>
<proteinExistence type="inferred from homology"/>
<gene>
    <name evidence="2" type="ORF">BVRB_023170</name>
</gene>
<evidence type="ECO:0000313" key="3">
    <source>
        <dbReference type="Proteomes" id="UP000035740"/>
    </source>
</evidence>
<dbReference type="GO" id="GO:0007264">
    <property type="term" value="P:small GTPase-mediated signal transduction"/>
    <property type="evidence" value="ECO:0007669"/>
    <property type="project" value="InterPro"/>
</dbReference>
<evidence type="ECO:0008006" key="4">
    <source>
        <dbReference type="Google" id="ProtNLM"/>
    </source>
</evidence>
<dbReference type="GO" id="GO:0005634">
    <property type="term" value="C:nucleus"/>
    <property type="evidence" value="ECO:0007669"/>
    <property type="project" value="TreeGrafter"/>
</dbReference>
<dbReference type="AlphaFoldDB" id="A0A0J8B322"/>
<dbReference type="Gramene" id="KMS94263">
    <property type="protein sequence ID" value="KMS94263"/>
    <property type="gene ID" value="BVRB_023170"/>
</dbReference>
<evidence type="ECO:0000313" key="2">
    <source>
        <dbReference type="EMBL" id="KMS94263.1"/>
    </source>
</evidence>
<dbReference type="Pfam" id="PF00996">
    <property type="entry name" value="GDI"/>
    <property type="match status" value="1"/>
</dbReference>
<accession>A0A0J8B322</accession>
<organism evidence="2 3">
    <name type="scientific">Beta vulgaris subsp. vulgaris</name>
    <name type="common">Beet</name>
    <dbReference type="NCBI Taxonomy" id="3555"/>
    <lineage>
        <taxon>Eukaryota</taxon>
        <taxon>Viridiplantae</taxon>
        <taxon>Streptophyta</taxon>
        <taxon>Embryophyta</taxon>
        <taxon>Tracheophyta</taxon>
        <taxon>Spermatophyta</taxon>
        <taxon>Magnoliopsida</taxon>
        <taxon>eudicotyledons</taxon>
        <taxon>Gunneridae</taxon>
        <taxon>Pentapetalae</taxon>
        <taxon>Caryophyllales</taxon>
        <taxon>Chenopodiaceae</taxon>
        <taxon>Betoideae</taxon>
        <taxon>Beta</taxon>
    </lineage>
</organism>
<dbReference type="GO" id="GO:0005092">
    <property type="term" value="F:GDP-dissociation inhibitor activity"/>
    <property type="evidence" value="ECO:0007669"/>
    <property type="project" value="InterPro"/>
</dbReference>
<dbReference type="PANTHER" id="PTHR11787:SF4">
    <property type="entry name" value="CHM, RAB ESCORT PROTEIN 1"/>
    <property type="match status" value="1"/>
</dbReference>
<dbReference type="EMBL" id="KQ094815">
    <property type="protein sequence ID" value="KMS94263.1"/>
    <property type="molecule type" value="Genomic_DNA"/>
</dbReference>
<dbReference type="GO" id="GO:0005968">
    <property type="term" value="C:Rab-protein geranylgeranyltransferase complex"/>
    <property type="evidence" value="ECO:0007669"/>
    <property type="project" value="TreeGrafter"/>
</dbReference>
<dbReference type="PRINTS" id="PR00891">
    <property type="entry name" value="RABGDIREP"/>
</dbReference>
<dbReference type="PANTHER" id="PTHR11787">
    <property type="entry name" value="RAB GDP-DISSOCIATION INHIBITOR"/>
    <property type="match status" value="1"/>
</dbReference>
<reference evidence="2 3" key="1">
    <citation type="journal article" date="2014" name="Nature">
        <title>The genome of the recently domesticated crop plant sugar beet (Beta vulgaris).</title>
        <authorList>
            <person name="Dohm J.C."/>
            <person name="Minoche A.E."/>
            <person name="Holtgrawe D."/>
            <person name="Capella-Gutierrez S."/>
            <person name="Zakrzewski F."/>
            <person name="Tafer H."/>
            <person name="Rupp O."/>
            <person name="Sorensen T.R."/>
            <person name="Stracke R."/>
            <person name="Reinhardt R."/>
            <person name="Goesmann A."/>
            <person name="Kraft T."/>
            <person name="Schulz B."/>
            <person name="Stadler P.F."/>
            <person name="Schmidt T."/>
            <person name="Gabaldon T."/>
            <person name="Lehrach H."/>
            <person name="Weisshaar B."/>
            <person name="Himmelbauer H."/>
        </authorList>
    </citation>
    <scope>NUCLEOTIDE SEQUENCE [LARGE SCALE GENOMIC DNA]</scope>
    <source>
        <tissue evidence="2">Taproot</tissue>
    </source>
</reference>
<dbReference type="Proteomes" id="UP000035740">
    <property type="component" value="Unassembled WGS sequence"/>
</dbReference>
<dbReference type="GO" id="GO:0016192">
    <property type="term" value="P:vesicle-mediated transport"/>
    <property type="evidence" value="ECO:0007669"/>
    <property type="project" value="TreeGrafter"/>
</dbReference>
<feature type="non-terminal residue" evidence="2">
    <location>
        <position position="1"/>
    </location>
</feature>
<dbReference type="OMA" id="WIMARFI"/>
<feature type="non-terminal residue" evidence="2">
    <location>
        <position position="305"/>
    </location>
</feature>
<dbReference type="OrthoDB" id="9446342at2759"/>
<keyword evidence="3" id="KW-1185">Reference proteome</keyword>
<name>A0A0J8B322_BETVV</name>